<evidence type="ECO:0000256" key="7">
    <source>
        <dbReference type="ARBA" id="ARBA00022763"/>
    </source>
</evidence>
<dbReference type="GO" id="GO:0005634">
    <property type="term" value="C:nucleus"/>
    <property type="evidence" value="ECO:0007669"/>
    <property type="project" value="UniProtKB-SubCell"/>
</dbReference>
<evidence type="ECO:0000256" key="8">
    <source>
        <dbReference type="ARBA" id="ARBA00022771"/>
    </source>
</evidence>
<proteinExistence type="predicted"/>
<dbReference type="AlphaFoldDB" id="A0A673WZ81"/>
<evidence type="ECO:0000256" key="17">
    <source>
        <dbReference type="ARBA" id="ARBA00041525"/>
    </source>
</evidence>
<evidence type="ECO:0000256" key="4">
    <source>
        <dbReference type="ARBA" id="ARBA00022499"/>
    </source>
</evidence>
<evidence type="ECO:0000256" key="6">
    <source>
        <dbReference type="ARBA" id="ARBA00022723"/>
    </source>
</evidence>
<evidence type="ECO:0000313" key="24">
    <source>
        <dbReference type="Ensembl" id="ENSSTUP00000014458.1"/>
    </source>
</evidence>
<dbReference type="GO" id="GO:0008270">
    <property type="term" value="F:zinc ion binding"/>
    <property type="evidence" value="ECO:0007669"/>
    <property type="project" value="UniProtKB-KW"/>
</dbReference>
<dbReference type="GO" id="GO:0006974">
    <property type="term" value="P:DNA damage response"/>
    <property type="evidence" value="ECO:0007669"/>
    <property type="project" value="UniProtKB-KW"/>
</dbReference>
<accession>A0A673WZ81</accession>
<dbReference type="OMA" id="VAMRKNF"/>
<evidence type="ECO:0000256" key="9">
    <source>
        <dbReference type="ARBA" id="ARBA00022833"/>
    </source>
</evidence>
<evidence type="ECO:0000256" key="10">
    <source>
        <dbReference type="ARBA" id="ARBA00022843"/>
    </source>
</evidence>
<dbReference type="Pfam" id="PF11577">
    <property type="entry name" value="NEMO"/>
    <property type="match status" value="1"/>
</dbReference>
<evidence type="ECO:0000256" key="14">
    <source>
        <dbReference type="ARBA" id="ARBA00023163"/>
    </source>
</evidence>
<evidence type="ECO:0000259" key="23">
    <source>
        <dbReference type="PROSITE" id="PS51801"/>
    </source>
</evidence>
<evidence type="ECO:0000256" key="12">
    <source>
        <dbReference type="ARBA" id="ARBA00023054"/>
    </source>
</evidence>
<dbReference type="Pfam" id="PF16516">
    <property type="entry name" value="CC2-LZ"/>
    <property type="match status" value="1"/>
</dbReference>
<evidence type="ECO:0000256" key="16">
    <source>
        <dbReference type="ARBA" id="ARBA00040893"/>
    </source>
</evidence>
<feature type="coiled-coil region" evidence="21">
    <location>
        <begin position="50"/>
        <end position="91"/>
    </location>
</feature>
<feature type="region of interest" description="Disordered" evidence="22">
    <location>
        <begin position="95"/>
        <end position="163"/>
    </location>
</feature>
<dbReference type="Gene3D" id="1.20.5.390">
    <property type="entry name" value="L1 transposable element, trimerization domain"/>
    <property type="match status" value="2"/>
</dbReference>
<keyword evidence="25" id="KW-1185">Reference proteome</keyword>
<dbReference type="Pfam" id="PF18414">
    <property type="entry name" value="zf_C2H2_10"/>
    <property type="match status" value="1"/>
</dbReference>
<feature type="coiled-coil region" evidence="21">
    <location>
        <begin position="165"/>
        <end position="213"/>
    </location>
</feature>
<dbReference type="Proteomes" id="UP000472277">
    <property type="component" value="Chromosome 28"/>
</dbReference>
<keyword evidence="6" id="KW-0479">Metal-binding</keyword>
<evidence type="ECO:0000256" key="3">
    <source>
        <dbReference type="ARBA" id="ARBA00022490"/>
    </source>
</evidence>
<protein>
    <recommendedName>
        <fullName evidence="16">NF-kappa-B essential modulator</fullName>
    </recommendedName>
    <alternativeName>
        <fullName evidence="18">IkB kinase-associated protein 1</fullName>
    </alternativeName>
    <alternativeName>
        <fullName evidence="19">Inhibitor of nuclear factor kappa-B kinase subunit gamma</fullName>
    </alternativeName>
    <alternativeName>
        <fullName evidence="17">NF-kappa-B essential modifier</fullName>
    </alternativeName>
</protein>
<keyword evidence="14" id="KW-0804">Transcription</keyword>
<keyword evidence="11" id="KW-0805">Transcription regulation</keyword>
<keyword evidence="3" id="KW-0963">Cytoplasm</keyword>
<evidence type="ECO:0000256" key="18">
    <source>
        <dbReference type="ARBA" id="ARBA00041660"/>
    </source>
</evidence>
<dbReference type="Ensembl" id="ENSSTUT00000015257.1">
    <property type="protein sequence ID" value="ENSSTUP00000014458.1"/>
    <property type="gene ID" value="ENSSTUG00000006671.1"/>
</dbReference>
<feature type="compositionally biased region" description="Polar residues" evidence="22">
    <location>
        <begin position="144"/>
        <end position="157"/>
    </location>
</feature>
<evidence type="ECO:0000313" key="25">
    <source>
        <dbReference type="Proteomes" id="UP000472277"/>
    </source>
</evidence>
<keyword evidence="10" id="KW-0832">Ubl conjugation</keyword>
<evidence type="ECO:0000256" key="20">
    <source>
        <dbReference type="PROSITE-ProRule" id="PRU01142"/>
    </source>
</evidence>
<keyword evidence="4" id="KW-1017">Isopeptide bond</keyword>
<sequence length="578" mass="64864">MVQPQTDTWDMAGDEGGGALRVPAELAANEVVTRLLGDNQQLREALRTSNQALRERCEEMEEWKRRSREEREFLSCRFQEARALVERLARENHSLTSLASPSSPSNPGANQGLLVNGPSFSQDSCPNSNGGPGSGGEHEKRSETNGTVASSLVSTEPSEGGTGFLQLLKSHKEKLEEGMRDLMRRNEELEKEREEGERERECLRRSVEQLGSKLVQAQSCGVTEETVQHSDAQPPSDSSHLAKLTEQLQATQCRYRELQEKLDSLQKTSAQRDRTEVLLKQKDKDCAQLAKDGEALKAQVTSLLGELRERQSCLDQSQQDRNILDDKLSSTREALAASEREMEQQKKQHSVTVDKLLLQTHNLETALKTDRLVITEERRKLAQLQHAYTCLFKDYDCKLKAEGGDMVVRLEEAERALALKQDLIDKLKEEVEQQRGSLETVPVLTAQAEIYKADFLAEREAREKLNQRKEELQDQLNTALAEMERLKQEGTSRARMEEMQQRHLEDFIPRPHIPPQPGVAFNTAPPPSSFRSVGLAAGVAGGVSGGGAEELPDYRCPKCQYQAPDMDTLQIHVMDCIQ</sequence>
<evidence type="ECO:0000256" key="21">
    <source>
        <dbReference type="SAM" id="Coils"/>
    </source>
</evidence>
<dbReference type="Gene3D" id="1.20.5.990">
    <property type="entry name" value="Nemo cc2-lz domain - 1d5 darpin complex"/>
    <property type="match status" value="1"/>
</dbReference>
<dbReference type="PANTHER" id="PTHR31553">
    <property type="entry name" value="NF-KAPPA-B ESSENTIAL MODULATOR"/>
    <property type="match status" value="1"/>
</dbReference>
<keyword evidence="7" id="KW-0227">DNA damage</keyword>
<dbReference type="FunCoup" id="A0A673WZ81">
    <property type="interactions" value="822"/>
</dbReference>
<evidence type="ECO:0000256" key="11">
    <source>
        <dbReference type="ARBA" id="ARBA00023015"/>
    </source>
</evidence>
<dbReference type="PROSITE" id="PS51801">
    <property type="entry name" value="ZF_CCHC_NOA"/>
    <property type="match status" value="1"/>
</dbReference>
<dbReference type="RefSeq" id="XP_029574105.1">
    <property type="nucleotide sequence ID" value="XM_029718245.1"/>
</dbReference>
<gene>
    <name evidence="24" type="primary">ikbkg</name>
</gene>
<dbReference type="FunFam" id="1.20.5.390:FF:000008">
    <property type="entry name" value="Inhibitor of kappa light polypeptide gene enhancer in B-cells, kinase gamma"/>
    <property type="match status" value="1"/>
</dbReference>
<dbReference type="GO" id="GO:0008385">
    <property type="term" value="C:IkappaB kinase complex"/>
    <property type="evidence" value="ECO:0007669"/>
    <property type="project" value="TreeGrafter"/>
</dbReference>
<dbReference type="PANTHER" id="PTHR31553:SF3">
    <property type="entry name" value="NF-KAPPA-B ESSENTIAL MODULATOR"/>
    <property type="match status" value="1"/>
</dbReference>
<dbReference type="CDD" id="cd09803">
    <property type="entry name" value="UBAN"/>
    <property type="match status" value="1"/>
</dbReference>
<feature type="domain" description="CCHC NOA-type" evidence="23">
    <location>
        <begin position="548"/>
        <end position="578"/>
    </location>
</feature>
<dbReference type="FunFam" id="1.20.5.990:FF:000003">
    <property type="entry name" value="NF-kappa-B essential modulator isoform X1"/>
    <property type="match status" value="1"/>
</dbReference>
<comment type="subcellular location">
    <subcellularLocation>
        <location evidence="2">Cytoplasm</location>
    </subcellularLocation>
    <subcellularLocation>
        <location evidence="1">Nucleus</location>
    </subcellularLocation>
</comment>
<dbReference type="InterPro" id="IPR034735">
    <property type="entry name" value="NEMO_ZF"/>
</dbReference>
<evidence type="ECO:0000256" key="13">
    <source>
        <dbReference type="ARBA" id="ARBA00023157"/>
    </source>
</evidence>
<keyword evidence="15" id="KW-0539">Nucleus</keyword>
<organism evidence="24 25">
    <name type="scientific">Salmo trutta</name>
    <name type="common">Brown trout</name>
    <dbReference type="NCBI Taxonomy" id="8032"/>
    <lineage>
        <taxon>Eukaryota</taxon>
        <taxon>Metazoa</taxon>
        <taxon>Chordata</taxon>
        <taxon>Craniata</taxon>
        <taxon>Vertebrata</taxon>
        <taxon>Euteleostomi</taxon>
        <taxon>Actinopterygii</taxon>
        <taxon>Neopterygii</taxon>
        <taxon>Teleostei</taxon>
        <taxon>Protacanthopterygii</taxon>
        <taxon>Salmoniformes</taxon>
        <taxon>Salmonidae</taxon>
        <taxon>Salmoninae</taxon>
        <taxon>Salmo</taxon>
    </lineage>
</organism>
<dbReference type="FunFam" id="1.20.5.390:FF:000002">
    <property type="entry name" value="NF-kappa-B essential modulator isoform X1"/>
    <property type="match status" value="1"/>
</dbReference>
<reference evidence="24" key="1">
    <citation type="submission" date="2025-08" db="UniProtKB">
        <authorList>
            <consortium name="Ensembl"/>
        </authorList>
    </citation>
    <scope>IDENTIFICATION</scope>
</reference>
<keyword evidence="5" id="KW-0597">Phosphoprotein</keyword>
<dbReference type="GeneID" id="115165245"/>
<dbReference type="InterPro" id="IPR021063">
    <property type="entry name" value="NEMO_N"/>
</dbReference>
<feature type="coiled-coil region" evidence="21">
    <location>
        <begin position="410"/>
        <end position="489"/>
    </location>
</feature>
<evidence type="ECO:0000256" key="19">
    <source>
        <dbReference type="ARBA" id="ARBA00043239"/>
    </source>
</evidence>
<keyword evidence="9" id="KW-0862">Zinc</keyword>
<dbReference type="InterPro" id="IPR051301">
    <property type="entry name" value="Optineurin/NFkB_EssMod"/>
</dbReference>
<evidence type="ECO:0000256" key="5">
    <source>
        <dbReference type="ARBA" id="ARBA00022553"/>
    </source>
</evidence>
<evidence type="ECO:0000256" key="22">
    <source>
        <dbReference type="SAM" id="MobiDB-lite"/>
    </source>
</evidence>
<dbReference type="InParanoid" id="A0A673WZ81"/>
<evidence type="ECO:0000256" key="15">
    <source>
        <dbReference type="ARBA" id="ARBA00023242"/>
    </source>
</evidence>
<reference evidence="24" key="2">
    <citation type="submission" date="2025-09" db="UniProtKB">
        <authorList>
            <consortium name="Ensembl"/>
        </authorList>
    </citation>
    <scope>IDENTIFICATION</scope>
</reference>
<evidence type="ECO:0000256" key="1">
    <source>
        <dbReference type="ARBA" id="ARBA00004123"/>
    </source>
</evidence>
<feature type="compositionally biased region" description="Low complexity" evidence="22">
    <location>
        <begin position="95"/>
        <end position="105"/>
    </location>
</feature>
<keyword evidence="12 21" id="KW-0175">Coiled coil</keyword>
<dbReference type="GO" id="GO:0043123">
    <property type="term" value="P:positive regulation of canonical NF-kappaB signal transduction"/>
    <property type="evidence" value="ECO:0007669"/>
    <property type="project" value="TreeGrafter"/>
</dbReference>
<keyword evidence="8 20" id="KW-0863">Zinc-finger</keyword>
<dbReference type="GO" id="GO:0070530">
    <property type="term" value="F:K63-linked polyubiquitin modification-dependent protein binding"/>
    <property type="evidence" value="ECO:0007669"/>
    <property type="project" value="InterPro"/>
</dbReference>
<keyword evidence="13" id="KW-1015">Disulfide bond</keyword>
<dbReference type="GeneTree" id="ENSGT00530000063808"/>
<name>A0A673WZ81_SALTR</name>
<feature type="coiled-coil region" evidence="21">
    <location>
        <begin position="241"/>
        <end position="275"/>
    </location>
</feature>
<dbReference type="InterPro" id="IPR032419">
    <property type="entry name" value="CC2-LZ_dom"/>
</dbReference>
<evidence type="ECO:0000256" key="2">
    <source>
        <dbReference type="ARBA" id="ARBA00004496"/>
    </source>
</evidence>